<name>A0A4U9D0Z7_RAOTE</name>
<protein>
    <submittedName>
        <fullName evidence="1">Uncharacterized protein</fullName>
    </submittedName>
</protein>
<organism evidence="1 2">
    <name type="scientific">Raoultella terrigena</name>
    <name type="common">Klebsiella terrigena</name>
    <dbReference type="NCBI Taxonomy" id="577"/>
    <lineage>
        <taxon>Bacteria</taxon>
        <taxon>Pseudomonadati</taxon>
        <taxon>Pseudomonadota</taxon>
        <taxon>Gammaproteobacteria</taxon>
        <taxon>Enterobacterales</taxon>
        <taxon>Enterobacteriaceae</taxon>
        <taxon>Klebsiella/Raoultella group</taxon>
        <taxon>Raoultella</taxon>
    </lineage>
</organism>
<accession>A0A4U9D0Z7</accession>
<proteinExistence type="predicted"/>
<sequence length="53" mass="5722">MPFLIARTAEPQDAFAISTNGCQRREPKFPAAAMLTLSQKSCLLVITNNLGGK</sequence>
<evidence type="ECO:0000313" key="1">
    <source>
        <dbReference type="EMBL" id="VTN11361.1"/>
    </source>
</evidence>
<dbReference type="AlphaFoldDB" id="A0A4U9D0Z7"/>
<gene>
    <name evidence="1" type="ORF">NCTC9185_03315</name>
</gene>
<dbReference type="EMBL" id="CABDVU010000001">
    <property type="protein sequence ID" value="VTN11361.1"/>
    <property type="molecule type" value="Genomic_DNA"/>
</dbReference>
<dbReference type="Proteomes" id="UP000339249">
    <property type="component" value="Unassembled WGS sequence"/>
</dbReference>
<evidence type="ECO:0000313" key="2">
    <source>
        <dbReference type="Proteomes" id="UP000339249"/>
    </source>
</evidence>
<reference evidence="1 2" key="1">
    <citation type="submission" date="2019-04" db="EMBL/GenBank/DDBJ databases">
        <authorList>
            <consortium name="Pathogen Informatics"/>
        </authorList>
    </citation>
    <scope>NUCLEOTIDE SEQUENCE [LARGE SCALE GENOMIC DNA]</scope>
    <source>
        <strain evidence="1 2">NCTC9185</strain>
    </source>
</reference>